<evidence type="ECO:0000313" key="4">
    <source>
        <dbReference type="EMBL" id="RKF42051.1"/>
    </source>
</evidence>
<sequence length="401" mass="45631">MNENKEYSELIAKYRRGSCNAAEIKRIRELVNDPKFIAALEEQWEKGGHVVEETAIDKERQFQHILSRIEAGEKIKAIPDTRNVGRQGRLWLKVAASIFLCAFAALLYFYLQQPSKQTGERRLASQDSAVVPGRQTAQILFDDGTAVDLEKIIGDTTIVRTSFTVRKTKDGKITYHFPQGQAENKLVYNTIVTPKGGEYKLVLPDGTQVWLNAMTKIRYPINFRAQIREVDLEGEAYFEVTKVMNGGKRVPFIVKTGGQSLEVLGTAFNISSYNQQVVTTLTEGKVKLTYAGAQVGEKFLIPNEQSRYDIKKAVFTKAVVDPFYFMAWKNGNFAFDDASIYEVMEAISRWYDVEIRYHGNLEKVRFSGSISRYENIDKLLKTIALAGGVRFERKERRVEVM</sequence>
<reference evidence="4 5" key="1">
    <citation type="submission" date="2016-07" db="EMBL/GenBank/DDBJ databases">
        <title>Genome analysis of Sphingobacterium siyangense T12B17.</title>
        <authorList>
            <person name="Xu D."/>
            <person name="Su Y."/>
            <person name="Zheng S."/>
        </authorList>
    </citation>
    <scope>NUCLEOTIDE SEQUENCE [LARGE SCALE GENOMIC DNA]</scope>
    <source>
        <strain evidence="4 5">T12B17</strain>
    </source>
</reference>
<dbReference type="Pfam" id="PF16344">
    <property type="entry name" value="FecR_C"/>
    <property type="match status" value="1"/>
</dbReference>
<dbReference type="GO" id="GO:0016989">
    <property type="term" value="F:sigma factor antagonist activity"/>
    <property type="evidence" value="ECO:0007669"/>
    <property type="project" value="TreeGrafter"/>
</dbReference>
<evidence type="ECO:0000256" key="1">
    <source>
        <dbReference type="SAM" id="Phobius"/>
    </source>
</evidence>
<dbReference type="Pfam" id="PF04773">
    <property type="entry name" value="FecR"/>
    <property type="match status" value="1"/>
</dbReference>
<dbReference type="PANTHER" id="PTHR30273">
    <property type="entry name" value="PERIPLASMIC SIGNAL SENSOR AND SIGMA FACTOR ACTIVATOR FECR-RELATED"/>
    <property type="match status" value="1"/>
</dbReference>
<feature type="transmembrane region" description="Helical" evidence="1">
    <location>
        <begin position="90"/>
        <end position="111"/>
    </location>
</feature>
<name>A0A420GA70_9SPHI</name>
<dbReference type="RefSeq" id="WP_120332451.1">
    <property type="nucleotide sequence ID" value="NZ_MCAQ01000001.1"/>
</dbReference>
<dbReference type="PANTHER" id="PTHR30273:SF2">
    <property type="entry name" value="PROTEIN FECR"/>
    <property type="match status" value="1"/>
</dbReference>
<dbReference type="Proteomes" id="UP000286402">
    <property type="component" value="Unassembled WGS sequence"/>
</dbReference>
<dbReference type="InterPro" id="IPR032508">
    <property type="entry name" value="FecR_C"/>
</dbReference>
<dbReference type="AlphaFoldDB" id="A0A420GA70"/>
<protein>
    <recommendedName>
        <fullName evidence="6">FecR family protein</fullName>
    </recommendedName>
</protein>
<organism evidence="4 5">
    <name type="scientific">Sphingobacterium siyangense</name>
    <dbReference type="NCBI Taxonomy" id="459529"/>
    <lineage>
        <taxon>Bacteria</taxon>
        <taxon>Pseudomonadati</taxon>
        <taxon>Bacteroidota</taxon>
        <taxon>Sphingobacteriia</taxon>
        <taxon>Sphingobacteriales</taxon>
        <taxon>Sphingobacteriaceae</taxon>
        <taxon>Sphingobacterium</taxon>
    </lineage>
</organism>
<keyword evidence="1" id="KW-1133">Transmembrane helix</keyword>
<evidence type="ECO:0008006" key="6">
    <source>
        <dbReference type="Google" id="ProtNLM"/>
    </source>
</evidence>
<feature type="domain" description="Protein FecR C-terminal" evidence="3">
    <location>
        <begin position="333"/>
        <end position="399"/>
    </location>
</feature>
<gene>
    <name evidence="4" type="ORF">BCY89_00665</name>
</gene>
<dbReference type="InterPro" id="IPR012373">
    <property type="entry name" value="Ferrdict_sens_TM"/>
</dbReference>
<evidence type="ECO:0000259" key="2">
    <source>
        <dbReference type="Pfam" id="PF04773"/>
    </source>
</evidence>
<evidence type="ECO:0000313" key="5">
    <source>
        <dbReference type="Proteomes" id="UP000286402"/>
    </source>
</evidence>
<dbReference type="InterPro" id="IPR006860">
    <property type="entry name" value="FecR"/>
</dbReference>
<accession>A0A420GA70</accession>
<comment type="caution">
    <text evidence="4">The sequence shown here is derived from an EMBL/GenBank/DDBJ whole genome shotgun (WGS) entry which is preliminary data.</text>
</comment>
<evidence type="ECO:0000259" key="3">
    <source>
        <dbReference type="Pfam" id="PF16344"/>
    </source>
</evidence>
<dbReference type="Gene3D" id="2.60.120.1440">
    <property type="match status" value="1"/>
</dbReference>
<dbReference type="EMBL" id="MCAQ01000001">
    <property type="protein sequence ID" value="RKF42051.1"/>
    <property type="molecule type" value="Genomic_DNA"/>
</dbReference>
<feature type="domain" description="FecR protein" evidence="2">
    <location>
        <begin position="190"/>
        <end position="287"/>
    </location>
</feature>
<dbReference type="Gene3D" id="3.55.50.30">
    <property type="match status" value="1"/>
</dbReference>
<keyword evidence="5" id="KW-1185">Reference proteome</keyword>
<keyword evidence="1" id="KW-0812">Transmembrane</keyword>
<keyword evidence="1" id="KW-0472">Membrane</keyword>
<proteinExistence type="predicted"/>